<reference evidence="5 6" key="1">
    <citation type="submission" date="2023-09" db="EMBL/GenBank/DDBJ databases">
        <authorList>
            <person name="Wang M."/>
        </authorList>
    </citation>
    <scope>NUCLEOTIDE SEQUENCE [LARGE SCALE GENOMIC DNA]</scope>
    <source>
        <strain evidence="5">GT-2023</strain>
        <tissue evidence="5">Liver</tissue>
    </source>
</reference>
<evidence type="ECO:0000256" key="3">
    <source>
        <dbReference type="SAM" id="SignalP"/>
    </source>
</evidence>
<dbReference type="InterPro" id="IPR036179">
    <property type="entry name" value="Ig-like_dom_sf"/>
</dbReference>
<evidence type="ECO:0000256" key="1">
    <source>
        <dbReference type="ARBA" id="ARBA00022729"/>
    </source>
</evidence>
<feature type="signal peptide" evidence="3">
    <location>
        <begin position="1"/>
        <end position="21"/>
    </location>
</feature>
<evidence type="ECO:0000313" key="5">
    <source>
        <dbReference type="EMBL" id="KAL1258062.1"/>
    </source>
</evidence>
<dbReference type="SMART" id="SM00406">
    <property type="entry name" value="IGv"/>
    <property type="match status" value="1"/>
</dbReference>
<evidence type="ECO:0000259" key="4">
    <source>
        <dbReference type="PROSITE" id="PS50835"/>
    </source>
</evidence>
<keyword evidence="1 3" id="KW-0732">Signal</keyword>
<comment type="caution">
    <text evidence="5">The sequence shown here is derived from an EMBL/GenBank/DDBJ whole genome shotgun (WGS) entry which is preliminary data.</text>
</comment>
<dbReference type="SUPFAM" id="SSF48726">
    <property type="entry name" value="Immunoglobulin"/>
    <property type="match status" value="1"/>
</dbReference>
<dbReference type="InterPro" id="IPR007110">
    <property type="entry name" value="Ig-like_dom"/>
</dbReference>
<evidence type="ECO:0000256" key="2">
    <source>
        <dbReference type="ARBA" id="ARBA00022859"/>
    </source>
</evidence>
<gene>
    <name evidence="5" type="ORF">QQF64_011306</name>
</gene>
<dbReference type="InterPro" id="IPR050413">
    <property type="entry name" value="TCR_beta_variable"/>
</dbReference>
<name>A0ABR3LYV4_9TELE</name>
<dbReference type="PANTHER" id="PTHR23268">
    <property type="entry name" value="T-CELL RECEPTOR BETA CHAIN"/>
    <property type="match status" value="1"/>
</dbReference>
<accession>A0ABR3LYV4</accession>
<keyword evidence="6" id="KW-1185">Reference proteome</keyword>
<feature type="chain" id="PRO_5045873566" description="Ig-like domain-containing protein" evidence="3">
    <location>
        <begin position="22"/>
        <end position="123"/>
    </location>
</feature>
<protein>
    <recommendedName>
        <fullName evidence="4">Ig-like domain-containing protein</fullName>
    </recommendedName>
</protein>
<dbReference type="Proteomes" id="UP001558613">
    <property type="component" value="Unassembled WGS sequence"/>
</dbReference>
<keyword evidence="2" id="KW-0391">Immunity</keyword>
<dbReference type="InterPro" id="IPR013783">
    <property type="entry name" value="Ig-like_fold"/>
</dbReference>
<dbReference type="SMART" id="SM00409">
    <property type="entry name" value="IG"/>
    <property type="match status" value="1"/>
</dbReference>
<feature type="domain" description="Ig-like" evidence="4">
    <location>
        <begin position="2"/>
        <end position="123"/>
    </location>
</feature>
<sequence>MPSLITSVCVSLACLTAACVGKTVFQSPDDLIKSQDESAVITCAHNIPSYERILWYKKEIMDFKFMGYLNLGYKYPESEFENKIKLIGDGRNNSTLTISNLKQNDSAMYFCAAYYTVLRITSV</sequence>
<dbReference type="InterPro" id="IPR013106">
    <property type="entry name" value="Ig_V-set"/>
</dbReference>
<dbReference type="Gene3D" id="2.60.40.10">
    <property type="entry name" value="Immunoglobulins"/>
    <property type="match status" value="1"/>
</dbReference>
<proteinExistence type="predicted"/>
<organism evidence="5 6">
    <name type="scientific">Cirrhinus molitorella</name>
    <name type="common">mud carp</name>
    <dbReference type="NCBI Taxonomy" id="172907"/>
    <lineage>
        <taxon>Eukaryota</taxon>
        <taxon>Metazoa</taxon>
        <taxon>Chordata</taxon>
        <taxon>Craniata</taxon>
        <taxon>Vertebrata</taxon>
        <taxon>Euteleostomi</taxon>
        <taxon>Actinopterygii</taxon>
        <taxon>Neopterygii</taxon>
        <taxon>Teleostei</taxon>
        <taxon>Ostariophysi</taxon>
        <taxon>Cypriniformes</taxon>
        <taxon>Cyprinidae</taxon>
        <taxon>Labeoninae</taxon>
        <taxon>Labeonini</taxon>
        <taxon>Cirrhinus</taxon>
    </lineage>
</organism>
<dbReference type="PANTHER" id="PTHR23268:SF102">
    <property type="entry name" value="IMMUNOGLOBULIN V-SET DOMAIN-CONTAINING PROTEIN"/>
    <property type="match status" value="1"/>
</dbReference>
<dbReference type="InterPro" id="IPR003599">
    <property type="entry name" value="Ig_sub"/>
</dbReference>
<evidence type="ECO:0000313" key="6">
    <source>
        <dbReference type="Proteomes" id="UP001558613"/>
    </source>
</evidence>
<dbReference type="Pfam" id="PF07686">
    <property type="entry name" value="V-set"/>
    <property type="match status" value="1"/>
</dbReference>
<dbReference type="EMBL" id="JAYMGO010000017">
    <property type="protein sequence ID" value="KAL1258062.1"/>
    <property type="molecule type" value="Genomic_DNA"/>
</dbReference>
<dbReference type="PROSITE" id="PS50835">
    <property type="entry name" value="IG_LIKE"/>
    <property type="match status" value="1"/>
</dbReference>